<dbReference type="PANTHER" id="PTHR43883:SF1">
    <property type="entry name" value="GLUCONOKINASE"/>
    <property type="match status" value="1"/>
</dbReference>
<reference evidence="1" key="1">
    <citation type="submission" date="2022-12" db="EMBL/GenBank/DDBJ databases">
        <title>Reference genome sequencing for broad-spectrum identification of bacterial and archaeal isolates by mass spectrometry.</title>
        <authorList>
            <person name="Sekiguchi Y."/>
            <person name="Tourlousse D.M."/>
        </authorList>
    </citation>
    <scope>NUCLEOTIDE SEQUENCE</scope>
    <source>
        <strain evidence="1">TSL-P1</strain>
    </source>
</reference>
<dbReference type="SUPFAM" id="SSF56112">
    <property type="entry name" value="Protein kinase-like (PK-like)"/>
    <property type="match status" value="1"/>
</dbReference>
<dbReference type="AlphaFoldDB" id="A0A9W6LKC5"/>
<organism evidence="1 2">
    <name type="scientific">Thermodesulfovibrio yellowstonii</name>
    <dbReference type="NCBI Taxonomy" id="28262"/>
    <lineage>
        <taxon>Bacteria</taxon>
        <taxon>Pseudomonadati</taxon>
        <taxon>Nitrospirota</taxon>
        <taxon>Thermodesulfovibrionia</taxon>
        <taxon>Thermodesulfovibrionales</taxon>
        <taxon>Thermodesulfovibrionaceae</taxon>
        <taxon>Thermodesulfovibrio</taxon>
    </lineage>
</organism>
<dbReference type="Proteomes" id="UP001144297">
    <property type="component" value="Unassembled WGS sequence"/>
</dbReference>
<accession>A0A9W6LKC5</accession>
<dbReference type="Gene3D" id="3.40.50.300">
    <property type="entry name" value="P-loop containing nucleotide triphosphate hydrolases"/>
    <property type="match status" value="1"/>
</dbReference>
<evidence type="ECO:0000313" key="1">
    <source>
        <dbReference type="EMBL" id="GLI52685.1"/>
    </source>
</evidence>
<dbReference type="PANTHER" id="PTHR43883">
    <property type="entry name" value="SLR0207 PROTEIN"/>
    <property type="match status" value="1"/>
</dbReference>
<dbReference type="InterPro" id="IPR011009">
    <property type="entry name" value="Kinase-like_dom_sf"/>
</dbReference>
<gene>
    <name evidence="1" type="ORF">TISLANDTSLP1_03780</name>
</gene>
<keyword evidence="2" id="KW-1185">Reference proteome</keyword>
<name>A0A9W6LKC5_9BACT</name>
<dbReference type="InterPro" id="IPR052732">
    <property type="entry name" value="Cell-binding_unc_protein"/>
</dbReference>
<dbReference type="InterPro" id="IPR027417">
    <property type="entry name" value="P-loop_NTPase"/>
</dbReference>
<dbReference type="SUPFAM" id="SSF52540">
    <property type="entry name" value="P-loop containing nucleoside triphosphate hydrolases"/>
    <property type="match status" value="1"/>
</dbReference>
<evidence type="ECO:0000313" key="2">
    <source>
        <dbReference type="Proteomes" id="UP001144297"/>
    </source>
</evidence>
<sequence length="517" mass="60405">MIKWATELKKESFPNKPENLEIIQTHISYVLIADELVYKIKKPVNFGFLDFTTLELRKHFCEKEVELNRRLCPDIYLGVVPISERQGSYELESAENIVEYAVKMRKLPVDGMMEKLIRENSLTKKHIDLIVDILVPFFKNARTGEGVNEYGSIETVSFNTEENFTQTAGYVGRAINRWRYEEIVNWTRTFLRYKKDLFESRIKGGFIREGHGDLYSANICFDDLRKVYIFDCIEFNERFRCGDVASDIAFLSMDLDFHGLREFSEYFVSSYVEKSGDRDLLKVLNFYKCYRAYVRGKIGCFTSDDPVLSEKKRKEALDSARKYFDLAYLYAEGKPRVFVVFGLSGTGKSTLARALREQTLAGWIPSDIVRKSLVGIAPTEHHYEPFERGIYSREYTEKTYEKMIDLAEEVLLKGRDVILDATFRDRAYREKVARKLSFADIYWIWCVADDNVVRERFMKRKESEDISDARWEIYLAQKEKFEAPDEVEPSKLIKLDTSEGVDLVERVIERVYGVESS</sequence>
<comment type="caution">
    <text evidence="1">The sequence shown here is derived from an EMBL/GenBank/DDBJ whole genome shotgun (WGS) entry which is preliminary data.</text>
</comment>
<proteinExistence type="predicted"/>
<dbReference type="EMBL" id="BSDX01000001">
    <property type="protein sequence ID" value="GLI52685.1"/>
    <property type="molecule type" value="Genomic_DNA"/>
</dbReference>
<dbReference type="Pfam" id="PF13671">
    <property type="entry name" value="AAA_33"/>
    <property type="match status" value="1"/>
</dbReference>
<protein>
    <submittedName>
        <fullName evidence="1">Aminoglycoside phosphotransferase</fullName>
    </submittedName>
</protein>